<keyword evidence="2" id="KW-0812">Transmembrane</keyword>
<dbReference type="NCBIfam" id="NF033510">
    <property type="entry name" value="Ca_tandemer"/>
    <property type="match status" value="1"/>
</dbReference>
<sequence length="935" mass="97992">MMYSRTSKRPSAPGVARRGGVARAGARRATSRVRRRVVQIGAVALALAVAATGVVWPQAESASAANEDAPVFIEELAFADKIGSLSGFRASFVVRIPQDYIDGQTGELREVHGKKFVIGFARTPPLDVQRVELNYSNTLGSVVDDSWIMKRPMECAQYTIHKIVAVGDHFDLTVSVRGFVTVNVIASGATMNWYFGYGSGQEWLDNPATTHVAAYSPVDPNPAPWNTQGPIVSTIETAGAVEDLWHGGDFYWEASLDRGLNGLPSGVLPPRSLWVDVVSPAFGGMTEGPANSVVDSFWYAWVHRDGSLVQSINTRPTRLSGFQPHDNFTRPDGVMNVSGRLARGSAESTPGLTDKVGTDGSVDFRGAGGTGFYKLVVWPESRDPETVTNADATAQAPALSYTEEDLFSADGTMTDAAADASWLAAWVFYSEPPPPFIEAPADPWVERGVDGVTISGTGLPGHTITLKRGTGETITDVDAENLVILTDGSNACEPGECVVVGDDGRWSFTTTDALESGQYTVVAFQTVRTTANLVTSGPSNPRSGSPAAWGATFTVDNDEPAPPTMTCPAPPILNPASVSGAGVEAGATVRVYSGGDPRTLIGSAVVGENGSWSYTFDPPLSDGTYTVAVTATDAVGNESNLSAPCELLFSATVLVTGAKEIAPMETPPLGVPAPDLTNWEIIATPEDGQPVVISGGGASLQREATYTIAERLRTDPQPDDAAARYTQRGIVCTDANGTALPAGIFDPDAATITVGRAADVAAPIGCAVTNQTAHTALVTVGLSGETVNPPPGWSLTSSESGGFRAVSLDHTTPVNAARPGEHDLTARVPAGLAVERIEMLDTSTVSCQAHITSPADASENCWLTVTGAVTVEQGKPHGYRIVAGFHDVPALPITGGLGGWAFTASGAGVLLAAAGAALWRWLAITRPRRSREVMY</sequence>
<dbReference type="InterPro" id="IPR013783">
    <property type="entry name" value="Ig-like_fold"/>
</dbReference>
<dbReference type="Pfam" id="PF19077">
    <property type="entry name" value="Big_13"/>
    <property type="match status" value="1"/>
</dbReference>
<dbReference type="GO" id="GO:0005975">
    <property type="term" value="P:carbohydrate metabolic process"/>
    <property type="evidence" value="ECO:0007669"/>
    <property type="project" value="UniProtKB-ARBA"/>
</dbReference>
<accession>A0A4P6ENY6</accession>
<dbReference type="AlphaFoldDB" id="A0A4P6ENY6"/>
<gene>
    <name evidence="4" type="ORF">ET495_00590</name>
</gene>
<feature type="compositionally biased region" description="Low complexity" evidence="1">
    <location>
        <begin position="14"/>
        <end position="24"/>
    </location>
</feature>
<evidence type="ECO:0000313" key="4">
    <source>
        <dbReference type="EMBL" id="QAY62037.1"/>
    </source>
</evidence>
<reference evidence="4 5" key="1">
    <citation type="submission" date="2019-01" db="EMBL/GenBank/DDBJ databases">
        <title>Genome sequencing of strain 2JSPR-7.</title>
        <authorList>
            <person name="Heo J."/>
            <person name="Kim S.-J."/>
            <person name="Kim J.-S."/>
            <person name="Hong S.-B."/>
            <person name="Kwon S.-W."/>
        </authorList>
    </citation>
    <scope>NUCLEOTIDE SEQUENCE [LARGE SCALE GENOMIC DNA]</scope>
    <source>
        <strain evidence="4 5">2JSPR-7</strain>
    </source>
</reference>
<feature type="region of interest" description="Disordered" evidence="1">
    <location>
        <begin position="1"/>
        <end position="27"/>
    </location>
</feature>
<name>A0A4P6ENY6_9MICO</name>
<keyword evidence="2" id="KW-0472">Membrane</keyword>
<evidence type="ECO:0000313" key="5">
    <source>
        <dbReference type="Proteomes" id="UP000291758"/>
    </source>
</evidence>
<dbReference type="Gene3D" id="2.60.40.10">
    <property type="entry name" value="Immunoglobulins"/>
    <property type="match status" value="2"/>
</dbReference>
<dbReference type="OrthoDB" id="4122883at2"/>
<dbReference type="KEGG" id="xyl:ET495_00590"/>
<protein>
    <recommendedName>
        <fullName evidence="3">Bacterial Ig-like domain-containing protein</fullName>
    </recommendedName>
</protein>
<dbReference type="InterPro" id="IPR044016">
    <property type="entry name" value="Big_13"/>
</dbReference>
<feature type="domain" description="Bacterial Ig-like" evidence="3">
    <location>
        <begin position="584"/>
        <end position="642"/>
    </location>
</feature>
<evidence type="ECO:0000256" key="2">
    <source>
        <dbReference type="SAM" id="Phobius"/>
    </source>
</evidence>
<keyword evidence="5" id="KW-1185">Reference proteome</keyword>
<dbReference type="EMBL" id="CP035495">
    <property type="protein sequence ID" value="QAY62037.1"/>
    <property type="molecule type" value="Genomic_DNA"/>
</dbReference>
<feature type="transmembrane region" description="Helical" evidence="2">
    <location>
        <begin position="37"/>
        <end position="56"/>
    </location>
</feature>
<feature type="transmembrane region" description="Helical" evidence="2">
    <location>
        <begin position="897"/>
        <end position="922"/>
    </location>
</feature>
<evidence type="ECO:0000259" key="3">
    <source>
        <dbReference type="Pfam" id="PF19077"/>
    </source>
</evidence>
<dbReference type="Proteomes" id="UP000291758">
    <property type="component" value="Chromosome"/>
</dbReference>
<organism evidence="4 5">
    <name type="scientific">Xylanimonas allomyrinae</name>
    <dbReference type="NCBI Taxonomy" id="2509459"/>
    <lineage>
        <taxon>Bacteria</taxon>
        <taxon>Bacillati</taxon>
        <taxon>Actinomycetota</taxon>
        <taxon>Actinomycetes</taxon>
        <taxon>Micrococcales</taxon>
        <taxon>Promicromonosporaceae</taxon>
        <taxon>Xylanimonas</taxon>
    </lineage>
</organism>
<proteinExistence type="predicted"/>
<evidence type="ECO:0000256" key="1">
    <source>
        <dbReference type="SAM" id="MobiDB-lite"/>
    </source>
</evidence>
<keyword evidence="2" id="KW-1133">Transmembrane helix</keyword>